<comment type="caution">
    <text evidence="1">The sequence shown here is derived from an EMBL/GenBank/DDBJ whole genome shotgun (WGS) entry which is preliminary data.</text>
</comment>
<dbReference type="AlphaFoldDB" id="A0ABD0UQ46"/>
<evidence type="ECO:0000313" key="2">
    <source>
        <dbReference type="Proteomes" id="UP001552299"/>
    </source>
</evidence>
<protein>
    <submittedName>
        <fullName evidence="1">Uncharacterized protein</fullName>
    </submittedName>
</protein>
<dbReference type="EMBL" id="JANQDX010000012">
    <property type="protein sequence ID" value="KAL0914987.1"/>
    <property type="molecule type" value="Genomic_DNA"/>
</dbReference>
<evidence type="ECO:0000313" key="1">
    <source>
        <dbReference type="EMBL" id="KAL0914987.1"/>
    </source>
</evidence>
<proteinExistence type="predicted"/>
<dbReference type="Proteomes" id="UP001552299">
    <property type="component" value="Unassembled WGS sequence"/>
</dbReference>
<gene>
    <name evidence="1" type="ORF">M5K25_015382</name>
</gene>
<reference evidence="1 2" key="1">
    <citation type="journal article" date="2024" name="Plant Biotechnol. J.">
        <title>Dendrobium thyrsiflorum genome and its molecular insights into genes involved in important horticultural traits.</title>
        <authorList>
            <person name="Chen B."/>
            <person name="Wang J.Y."/>
            <person name="Zheng P.J."/>
            <person name="Li K.L."/>
            <person name="Liang Y.M."/>
            <person name="Chen X.F."/>
            <person name="Zhang C."/>
            <person name="Zhao X."/>
            <person name="He X."/>
            <person name="Zhang G.Q."/>
            <person name="Liu Z.J."/>
            <person name="Xu Q."/>
        </authorList>
    </citation>
    <scope>NUCLEOTIDE SEQUENCE [LARGE SCALE GENOMIC DNA]</scope>
    <source>
        <strain evidence="1">GZMU011</strain>
    </source>
</reference>
<sequence>MQLGQLFSENIETKIKIGYLSFHGGNPFLHRSLDLIHHPFKSFFKRRRPLDPRVLCDSVVLDFPLATGVDLDFPLEIWISRHELCCRAARRADELSPRHVRTRARLAIELELVFELDSRAR</sequence>
<accession>A0ABD0UQ46</accession>
<organism evidence="1 2">
    <name type="scientific">Dendrobium thyrsiflorum</name>
    <name type="common">Pinecone-like raceme dendrobium</name>
    <name type="synonym">Orchid</name>
    <dbReference type="NCBI Taxonomy" id="117978"/>
    <lineage>
        <taxon>Eukaryota</taxon>
        <taxon>Viridiplantae</taxon>
        <taxon>Streptophyta</taxon>
        <taxon>Embryophyta</taxon>
        <taxon>Tracheophyta</taxon>
        <taxon>Spermatophyta</taxon>
        <taxon>Magnoliopsida</taxon>
        <taxon>Liliopsida</taxon>
        <taxon>Asparagales</taxon>
        <taxon>Orchidaceae</taxon>
        <taxon>Epidendroideae</taxon>
        <taxon>Malaxideae</taxon>
        <taxon>Dendrobiinae</taxon>
        <taxon>Dendrobium</taxon>
    </lineage>
</organism>
<keyword evidence="2" id="KW-1185">Reference proteome</keyword>
<name>A0ABD0UQ46_DENTH</name>